<sequence>MTNTHINSSSTVDDFLQIDDDLKSSAMSSDSSPREITSEGELDNPSVTTKHTVITSPWSRLLVIALPFGLTFLAIFWLLNGIFNPDNRDTTKTIEEPKSSGNKEQVEQTDGDVYAKLALNQQEDELNKINQSKQEVKVNNKPVSVAASPPTPTARPVAQTQSYSPRRYYVPSRTNQTISSPPRNQTLPRISNPVRTVTPKTETPTDVIAEFNRLRSLGSYGKIAYTPTSNNQQISTEATSFQTPNTTQIKVQPPNSAYTTQQTRPNFSNSTSTEIEKIRPRWLADSKSDKQVADGNYLSQENQILQQRKTRYLVVGEFANGVLVTPVVKQQSENTRFQQQQAPDDSKRYVARLTADLHDNYGNVAIHKGTLLAVEPLQVNGGSYVSVQVTSIIKDNTEYPISSGAISVLGEGGKPLLAKQFQDKKGGGSDLTVGLVSGLGQVGTILNQSDSSSSVINSATGTFSSSTTSNSQRNIGGAFLQGAFGKLSDIIARRAETSNQEITARPNVWYIPQGTKITFLVNRSLELP</sequence>
<dbReference type="InterPro" id="IPR005498">
    <property type="entry name" value="T4SS_VirB10/TraB/TrbI"/>
</dbReference>
<protein>
    <submittedName>
        <fullName evidence="3">Uncharacterized protein</fullName>
    </submittedName>
</protein>
<feature type="region of interest" description="Disordered" evidence="1">
    <location>
        <begin position="140"/>
        <end position="200"/>
    </location>
</feature>
<feature type="compositionally biased region" description="Polar residues" evidence="1">
    <location>
        <begin position="246"/>
        <end position="273"/>
    </location>
</feature>
<dbReference type="EMBL" id="JACJTE010000069">
    <property type="protein sequence ID" value="MBD2565094.1"/>
    <property type="molecule type" value="Genomic_DNA"/>
</dbReference>
<evidence type="ECO:0000313" key="4">
    <source>
        <dbReference type="Proteomes" id="UP000604661"/>
    </source>
</evidence>
<reference evidence="3 4" key="1">
    <citation type="journal article" date="2020" name="ISME J.">
        <title>Comparative genomics reveals insights into cyanobacterial evolution and habitat adaptation.</title>
        <authorList>
            <person name="Chen M.Y."/>
            <person name="Teng W.K."/>
            <person name="Zhao L."/>
            <person name="Hu C.X."/>
            <person name="Zhou Y.K."/>
            <person name="Han B.P."/>
            <person name="Song L.R."/>
            <person name="Shu W.S."/>
        </authorList>
    </citation>
    <scope>NUCLEOTIDE SEQUENCE [LARGE SCALE GENOMIC DNA]</scope>
    <source>
        <strain evidence="3 4">FACHB-391</strain>
    </source>
</reference>
<evidence type="ECO:0000256" key="1">
    <source>
        <dbReference type="SAM" id="MobiDB-lite"/>
    </source>
</evidence>
<name>A0ABR8F5S5_NOSLI</name>
<keyword evidence="2" id="KW-0812">Transmembrane</keyword>
<proteinExistence type="predicted"/>
<feature type="compositionally biased region" description="Polar residues" evidence="1">
    <location>
        <begin position="172"/>
        <end position="200"/>
    </location>
</feature>
<keyword evidence="4" id="KW-1185">Reference proteome</keyword>
<feature type="region of interest" description="Disordered" evidence="1">
    <location>
        <begin position="24"/>
        <end position="48"/>
    </location>
</feature>
<keyword evidence="2" id="KW-0472">Membrane</keyword>
<comment type="caution">
    <text evidence="3">The sequence shown here is derived from an EMBL/GenBank/DDBJ whole genome shotgun (WGS) entry which is preliminary data.</text>
</comment>
<dbReference type="RefSeq" id="WP_190900043.1">
    <property type="nucleotide sequence ID" value="NZ_JACJTE010000069.1"/>
</dbReference>
<evidence type="ECO:0000256" key="2">
    <source>
        <dbReference type="SAM" id="Phobius"/>
    </source>
</evidence>
<accession>A0ABR8F5S5</accession>
<feature type="transmembrane region" description="Helical" evidence="2">
    <location>
        <begin position="61"/>
        <end position="79"/>
    </location>
</feature>
<gene>
    <name evidence="3" type="ORF">H6G95_31845</name>
</gene>
<dbReference type="Proteomes" id="UP000604661">
    <property type="component" value="Unassembled WGS sequence"/>
</dbReference>
<dbReference type="Pfam" id="PF03743">
    <property type="entry name" value="TrbI"/>
    <property type="match status" value="1"/>
</dbReference>
<feature type="region of interest" description="Disordered" evidence="1">
    <location>
        <begin position="246"/>
        <end position="275"/>
    </location>
</feature>
<keyword evidence="2" id="KW-1133">Transmembrane helix</keyword>
<organism evidence="3 4">
    <name type="scientific">Nostoc linckia FACHB-391</name>
    <dbReference type="NCBI Taxonomy" id="2692906"/>
    <lineage>
        <taxon>Bacteria</taxon>
        <taxon>Bacillati</taxon>
        <taxon>Cyanobacteriota</taxon>
        <taxon>Cyanophyceae</taxon>
        <taxon>Nostocales</taxon>
        <taxon>Nostocaceae</taxon>
        <taxon>Nostoc</taxon>
    </lineage>
</organism>
<evidence type="ECO:0000313" key="3">
    <source>
        <dbReference type="EMBL" id="MBD2565094.1"/>
    </source>
</evidence>